<name>A0A7X0MA65_9ACTN</name>
<proteinExistence type="predicted"/>
<dbReference type="InterPro" id="IPR001646">
    <property type="entry name" value="5peptide_repeat"/>
</dbReference>
<dbReference type="AlphaFoldDB" id="A0A7X0MA65"/>
<gene>
    <name evidence="1" type="ORF">BJ992_005190</name>
</gene>
<reference evidence="1 2" key="1">
    <citation type="submission" date="2020-08" db="EMBL/GenBank/DDBJ databases">
        <title>Sequencing the genomes of 1000 actinobacteria strains.</title>
        <authorList>
            <person name="Klenk H.-P."/>
        </authorList>
    </citation>
    <scope>NUCLEOTIDE SEQUENCE [LARGE SCALE GENOMIC DNA]</scope>
    <source>
        <strain evidence="1 2">DSM 44936</strain>
    </source>
</reference>
<dbReference type="Proteomes" id="UP000555564">
    <property type="component" value="Unassembled WGS sequence"/>
</dbReference>
<sequence length="216" mass="23972">MAVREFDDLPYARYLEDFSGPLTREGDYDTVHVRDVEFGDVDAGNGRFLESALTSVTFEAGRYRRTRFNDVWMRSVRWVGSDLGETEWLHTDVDGGALSGVRLDGALLRQVVFQGCKFDSVNFRAAKLREVTFTGCVLRAADFAEATLTDVTFDDCVLNETRLGRAELKNVDLRGARELGLTDGVASLRGATITRLQLLDLAPAMADLLGITVDKH</sequence>
<organism evidence="1 2">
    <name type="scientific">Sphaerisporangium rubeum</name>
    <dbReference type="NCBI Taxonomy" id="321317"/>
    <lineage>
        <taxon>Bacteria</taxon>
        <taxon>Bacillati</taxon>
        <taxon>Actinomycetota</taxon>
        <taxon>Actinomycetes</taxon>
        <taxon>Streptosporangiales</taxon>
        <taxon>Streptosporangiaceae</taxon>
        <taxon>Sphaerisporangium</taxon>
    </lineage>
</organism>
<comment type="caution">
    <text evidence="1">The sequence shown here is derived from an EMBL/GenBank/DDBJ whole genome shotgun (WGS) entry which is preliminary data.</text>
</comment>
<evidence type="ECO:0000313" key="2">
    <source>
        <dbReference type="Proteomes" id="UP000555564"/>
    </source>
</evidence>
<dbReference type="InterPro" id="IPR051082">
    <property type="entry name" value="Pentapeptide-BTB/POZ_domain"/>
</dbReference>
<evidence type="ECO:0000313" key="1">
    <source>
        <dbReference type="EMBL" id="MBB6475759.1"/>
    </source>
</evidence>
<dbReference type="PANTHER" id="PTHR14136">
    <property type="entry name" value="BTB_POZ DOMAIN-CONTAINING PROTEIN KCTD9"/>
    <property type="match status" value="1"/>
</dbReference>
<dbReference type="SUPFAM" id="SSF141571">
    <property type="entry name" value="Pentapeptide repeat-like"/>
    <property type="match status" value="1"/>
</dbReference>
<dbReference type="PANTHER" id="PTHR14136:SF17">
    <property type="entry name" value="BTB_POZ DOMAIN-CONTAINING PROTEIN KCTD9"/>
    <property type="match status" value="1"/>
</dbReference>
<dbReference type="Pfam" id="PF13599">
    <property type="entry name" value="Pentapeptide_4"/>
    <property type="match status" value="1"/>
</dbReference>
<dbReference type="RefSeq" id="WP_184985322.1">
    <property type="nucleotide sequence ID" value="NZ_BAAALO010000019.1"/>
</dbReference>
<accession>A0A7X0MA65</accession>
<protein>
    <submittedName>
        <fullName evidence="1">Uncharacterized protein YjbI with pentapeptide repeats</fullName>
    </submittedName>
</protein>
<dbReference type="EMBL" id="JACHIU010000001">
    <property type="protein sequence ID" value="MBB6475759.1"/>
    <property type="molecule type" value="Genomic_DNA"/>
</dbReference>
<dbReference type="Gene3D" id="2.160.20.80">
    <property type="entry name" value="E3 ubiquitin-protein ligase SopA"/>
    <property type="match status" value="1"/>
</dbReference>
<keyword evidence="2" id="KW-1185">Reference proteome</keyword>